<evidence type="ECO:0000313" key="2">
    <source>
        <dbReference type="EMBL" id="XBS53886.1"/>
    </source>
</evidence>
<keyword evidence="1" id="KW-0812">Transmembrane</keyword>
<dbReference type="AlphaFoldDB" id="A0AAU7PQ34"/>
<sequence length="175" mass="20357">MKNWKNLIIYLVLVCFLVLSISANFINKYKTQSTFDVDITSPAEIKDELIIGLFIEDITSASDSFYDEYFTMTPAIYNYEIKVQKISKELRKINITFGINPMIGAHDPVGYDEASYQIDSSGNKTFISFAHLKTYDIPDHLKNIIKKRITLNTTFFYLLIHSIYLLDMFNYLIKM</sequence>
<reference evidence="2" key="1">
    <citation type="submission" date="2024-06" db="EMBL/GenBank/DDBJ databases">
        <title>Lacrimispora cavernae sp. nov., a novel anaerobe isolated from bat guano pile inside a cave.</title>
        <authorList>
            <person name="Miller S.L."/>
            <person name="Lu N."/>
            <person name="King J."/>
            <person name="Sankaranarayanan K."/>
            <person name="Lawson P.A."/>
        </authorList>
    </citation>
    <scope>NUCLEOTIDE SEQUENCE</scope>
    <source>
        <strain evidence="2">BS-2</strain>
    </source>
</reference>
<accession>A0AAU7PQ34</accession>
<dbReference type="Pfam" id="PF13027">
    <property type="entry name" value="DUF3888"/>
    <property type="match status" value="1"/>
</dbReference>
<feature type="transmembrane region" description="Helical" evidence="1">
    <location>
        <begin position="155"/>
        <end position="173"/>
    </location>
</feature>
<dbReference type="InterPro" id="IPR024984">
    <property type="entry name" value="DUF3888"/>
</dbReference>
<keyword evidence="1" id="KW-1133">Transmembrane helix</keyword>
<name>A0AAU7PQ34_9FIRM</name>
<organism evidence="2">
    <name type="scientific">Lacrimispora sp. BS-2</name>
    <dbReference type="NCBI Taxonomy" id="3151850"/>
    <lineage>
        <taxon>Bacteria</taxon>
        <taxon>Bacillati</taxon>
        <taxon>Bacillota</taxon>
        <taxon>Clostridia</taxon>
        <taxon>Lachnospirales</taxon>
        <taxon>Lachnospiraceae</taxon>
        <taxon>Lacrimispora</taxon>
    </lineage>
</organism>
<proteinExistence type="predicted"/>
<keyword evidence="1" id="KW-0472">Membrane</keyword>
<protein>
    <submittedName>
        <fullName evidence="2">Uncharacterized protein</fullName>
    </submittedName>
</protein>
<evidence type="ECO:0000256" key="1">
    <source>
        <dbReference type="SAM" id="Phobius"/>
    </source>
</evidence>
<dbReference type="EMBL" id="CP157940">
    <property type="protein sequence ID" value="XBS53886.1"/>
    <property type="molecule type" value="Genomic_DNA"/>
</dbReference>
<gene>
    <name evidence="2" type="ORF">ABFV83_19105</name>
</gene>
<dbReference type="RefSeq" id="WP_349946152.1">
    <property type="nucleotide sequence ID" value="NZ_CP157940.1"/>
</dbReference>